<gene>
    <name evidence="2" type="ORF">KHA97_04670</name>
</gene>
<keyword evidence="2" id="KW-0808">Transferase</keyword>
<evidence type="ECO:0000259" key="1">
    <source>
        <dbReference type="PROSITE" id="PS51186"/>
    </source>
</evidence>
<dbReference type="PROSITE" id="PS51186">
    <property type="entry name" value="GNAT"/>
    <property type="match status" value="1"/>
</dbReference>
<dbReference type="Proteomes" id="UP000681414">
    <property type="component" value="Unassembled WGS sequence"/>
</dbReference>
<dbReference type="AlphaFoldDB" id="A0A942TDA7"/>
<dbReference type="SUPFAM" id="SSF55729">
    <property type="entry name" value="Acyl-CoA N-acyltransferases (Nat)"/>
    <property type="match status" value="1"/>
</dbReference>
<accession>A0A942TDA7</accession>
<organism evidence="2 3">
    <name type="scientific">Lederbergia citri</name>
    <dbReference type="NCBI Taxonomy" id="2833580"/>
    <lineage>
        <taxon>Bacteria</taxon>
        <taxon>Bacillati</taxon>
        <taxon>Bacillota</taxon>
        <taxon>Bacilli</taxon>
        <taxon>Bacillales</taxon>
        <taxon>Bacillaceae</taxon>
        <taxon>Lederbergia</taxon>
    </lineage>
</organism>
<dbReference type="Pfam" id="PF00583">
    <property type="entry name" value="Acetyltransf_1"/>
    <property type="match status" value="1"/>
</dbReference>
<dbReference type="Gene3D" id="3.40.630.30">
    <property type="match status" value="1"/>
</dbReference>
<protein>
    <submittedName>
        <fullName evidence="2">GNAT family N-acetyltransferase</fullName>
        <ecNumber evidence="2">2.3.1.-</ecNumber>
    </submittedName>
</protein>
<name>A0A942TDA7_9BACI</name>
<reference evidence="2 3" key="1">
    <citation type="submission" date="2021-05" db="EMBL/GenBank/DDBJ databases">
        <title>Novel Bacillus species.</title>
        <authorList>
            <person name="Liu G."/>
        </authorList>
    </citation>
    <scope>NUCLEOTIDE SEQUENCE [LARGE SCALE GENOMIC DNA]</scope>
    <source>
        <strain evidence="3">FJAT-49780</strain>
    </source>
</reference>
<dbReference type="InterPro" id="IPR000182">
    <property type="entry name" value="GNAT_dom"/>
</dbReference>
<feature type="domain" description="N-acetyltransferase" evidence="1">
    <location>
        <begin position="139"/>
        <end position="275"/>
    </location>
</feature>
<dbReference type="InterPro" id="IPR016181">
    <property type="entry name" value="Acyl_CoA_acyltransferase"/>
</dbReference>
<dbReference type="RefSeq" id="WP_213123554.1">
    <property type="nucleotide sequence ID" value="NZ_JAGYPG010000001.1"/>
</dbReference>
<dbReference type="EC" id="2.3.1.-" evidence="2"/>
<proteinExistence type="predicted"/>
<keyword evidence="2" id="KW-0012">Acyltransferase</keyword>
<dbReference type="EMBL" id="JAGYPG010000001">
    <property type="protein sequence ID" value="MBS4194364.1"/>
    <property type="molecule type" value="Genomic_DNA"/>
</dbReference>
<dbReference type="GO" id="GO:0016747">
    <property type="term" value="F:acyltransferase activity, transferring groups other than amino-acyl groups"/>
    <property type="evidence" value="ECO:0007669"/>
    <property type="project" value="InterPro"/>
</dbReference>
<evidence type="ECO:0000313" key="3">
    <source>
        <dbReference type="Proteomes" id="UP000681414"/>
    </source>
</evidence>
<comment type="caution">
    <text evidence="2">The sequence shown here is derived from an EMBL/GenBank/DDBJ whole genome shotgun (WGS) entry which is preliminary data.</text>
</comment>
<sequence length="275" mass="31786">MLKLRKYDDYEEFKSDVLPHLYKHEVENNLPIGILGSLTEESTIYLMATITRDEEMLIVLLQTHPKQIIISRPPEMSDEEAVEIAKLIRDQVENIPGLIGERDFTDKAVNIIDKSNFFVQMNQRIYELTKVKKEADTNGKLRLVTMEDLSVVKQWVYLFCEEADEKISLEESEEKAIAIIKNERMYAWETDGRIVTMACISRPTRTNICISLVFTPLENRKKGFASSCVSALSQLMLDKGYKTTSLYTDLDNPTSNKIYMEIGYEPIMDSILYRK</sequence>
<evidence type="ECO:0000313" key="2">
    <source>
        <dbReference type="EMBL" id="MBS4194364.1"/>
    </source>
</evidence>
<keyword evidence="3" id="KW-1185">Reference proteome</keyword>